<evidence type="ECO:0000313" key="1">
    <source>
        <dbReference type="EMBL" id="PQJ80137.1"/>
    </source>
</evidence>
<keyword evidence="2" id="KW-1185">Reference proteome</keyword>
<dbReference type="Proteomes" id="UP000238882">
    <property type="component" value="Unassembled WGS sequence"/>
</dbReference>
<comment type="caution">
    <text evidence="1">The sequence shown here is derived from an EMBL/GenBank/DDBJ whole genome shotgun (WGS) entry which is preliminary data.</text>
</comment>
<sequence length="64" mass="7024">MEISNKQKVKELLKSIETGEKEPIAYINTGKYIQHNLGVADGLPGFGERANLPTKTDVCSSFLT</sequence>
<dbReference type="EMBL" id="MSCN01000001">
    <property type="protein sequence ID" value="PQJ80137.1"/>
    <property type="molecule type" value="Genomic_DNA"/>
</dbReference>
<protein>
    <submittedName>
        <fullName evidence="1">Uncharacterized protein</fullName>
    </submittedName>
</protein>
<gene>
    <name evidence="1" type="ORF">BTO18_13550</name>
</gene>
<dbReference type="RefSeq" id="WP_105016732.1">
    <property type="nucleotide sequence ID" value="NZ_MSCN01000001.1"/>
</dbReference>
<evidence type="ECO:0000313" key="2">
    <source>
        <dbReference type="Proteomes" id="UP000238882"/>
    </source>
</evidence>
<dbReference type="AlphaFoldDB" id="A0A2S7WRA1"/>
<accession>A0A2S7WRA1</accession>
<organism evidence="1 2">
    <name type="scientific">Polaribacter porphyrae</name>
    <dbReference type="NCBI Taxonomy" id="1137780"/>
    <lineage>
        <taxon>Bacteria</taxon>
        <taxon>Pseudomonadati</taxon>
        <taxon>Bacteroidota</taxon>
        <taxon>Flavobacteriia</taxon>
        <taxon>Flavobacteriales</taxon>
        <taxon>Flavobacteriaceae</taxon>
    </lineage>
</organism>
<reference evidence="1 2" key="1">
    <citation type="submission" date="2016-12" db="EMBL/GenBank/DDBJ databases">
        <title>Trade-off between light-utilization and light-protection in marine flavobacteria.</title>
        <authorList>
            <person name="Kumagai Y."/>
            <person name="Yoshizawa S."/>
            <person name="Kogure K."/>
            <person name="Iwasaki W."/>
        </authorList>
    </citation>
    <scope>NUCLEOTIDE SEQUENCE [LARGE SCALE GENOMIC DNA]</scope>
    <source>
        <strain evidence="1 2">NBRC 108759</strain>
    </source>
</reference>
<name>A0A2S7WRA1_9FLAO</name>
<dbReference type="OrthoDB" id="9812089at2"/>
<proteinExistence type="predicted"/>